<dbReference type="InterPro" id="IPR029063">
    <property type="entry name" value="SAM-dependent_MTases_sf"/>
</dbReference>
<dbReference type="Pfam" id="PF05050">
    <property type="entry name" value="Methyltransf_21"/>
    <property type="match status" value="1"/>
</dbReference>
<evidence type="ECO:0000313" key="2">
    <source>
        <dbReference type="EMBL" id="GIG19831.1"/>
    </source>
</evidence>
<reference evidence="2" key="1">
    <citation type="submission" date="2021-01" db="EMBL/GenBank/DDBJ databases">
        <title>Whole genome shotgun sequence of Cellulomonas chitinilytica NBRC 110799.</title>
        <authorList>
            <person name="Komaki H."/>
            <person name="Tamura T."/>
        </authorList>
    </citation>
    <scope>NUCLEOTIDE SEQUENCE</scope>
    <source>
        <strain evidence="2">NBRC 110799</strain>
    </source>
</reference>
<dbReference type="Gene3D" id="3.40.50.150">
    <property type="entry name" value="Vaccinia Virus protein VP39"/>
    <property type="match status" value="1"/>
</dbReference>
<gene>
    <name evidence="2" type="ORF">Cch01nite_05550</name>
</gene>
<dbReference type="AlphaFoldDB" id="A0A919P1A9"/>
<dbReference type="PANTHER" id="PTHR34203:SF15">
    <property type="entry name" value="SLL1173 PROTEIN"/>
    <property type="match status" value="1"/>
</dbReference>
<dbReference type="EMBL" id="BONK01000002">
    <property type="protein sequence ID" value="GIG19831.1"/>
    <property type="molecule type" value="Genomic_DNA"/>
</dbReference>
<dbReference type="InterPro" id="IPR052514">
    <property type="entry name" value="SAM-dependent_MTase"/>
</dbReference>
<accession>A0A919P1A9</accession>
<sequence>MTGAYRWISLVRYRNAWEADVPFRGAVFSIGRDLSLYPAVRNGGFESVEMDAFLPRVPDDALVWDVGANVGIYAVLLSRAAPKGRVVAFEPVPESRARLSANLEKNHAENVTVEPVALSNHSGTARMTVHPEAHGCDQISLSPADDGVEVETATGDRFASRYGDPDVIKVDIEGHEPEFLEGCWDMLERRKPLLMLEVNPTTWSTPQRYATWADTLGRLLTLYSEADWIDAVSSTRVSSVAVGELAPHTAYTMILPAVDGRPGPSQGLRPHE</sequence>
<organism evidence="2 3">
    <name type="scientific">Cellulomonas chitinilytica</name>
    <dbReference type="NCBI Taxonomy" id="398759"/>
    <lineage>
        <taxon>Bacteria</taxon>
        <taxon>Bacillati</taxon>
        <taxon>Actinomycetota</taxon>
        <taxon>Actinomycetes</taxon>
        <taxon>Micrococcales</taxon>
        <taxon>Cellulomonadaceae</taxon>
        <taxon>Cellulomonas</taxon>
    </lineage>
</organism>
<protein>
    <recommendedName>
        <fullName evidence="1">Methyltransferase FkbM domain-containing protein</fullName>
    </recommendedName>
</protein>
<feature type="domain" description="Methyltransferase FkbM" evidence="1">
    <location>
        <begin position="65"/>
        <end position="202"/>
    </location>
</feature>
<dbReference type="CDD" id="cd02440">
    <property type="entry name" value="AdoMet_MTases"/>
    <property type="match status" value="1"/>
</dbReference>
<dbReference type="InterPro" id="IPR006342">
    <property type="entry name" value="FkbM_mtfrase"/>
</dbReference>
<dbReference type="PANTHER" id="PTHR34203">
    <property type="entry name" value="METHYLTRANSFERASE, FKBM FAMILY PROTEIN"/>
    <property type="match status" value="1"/>
</dbReference>
<keyword evidence="3" id="KW-1185">Reference proteome</keyword>
<name>A0A919P1A9_9CELL</name>
<evidence type="ECO:0000313" key="3">
    <source>
        <dbReference type="Proteomes" id="UP000632740"/>
    </source>
</evidence>
<dbReference type="Proteomes" id="UP000632740">
    <property type="component" value="Unassembled WGS sequence"/>
</dbReference>
<evidence type="ECO:0000259" key="1">
    <source>
        <dbReference type="Pfam" id="PF05050"/>
    </source>
</evidence>
<dbReference type="NCBIfam" id="TIGR01444">
    <property type="entry name" value="fkbM_fam"/>
    <property type="match status" value="1"/>
</dbReference>
<dbReference type="SUPFAM" id="SSF53335">
    <property type="entry name" value="S-adenosyl-L-methionine-dependent methyltransferases"/>
    <property type="match status" value="1"/>
</dbReference>
<comment type="caution">
    <text evidence="2">The sequence shown here is derived from an EMBL/GenBank/DDBJ whole genome shotgun (WGS) entry which is preliminary data.</text>
</comment>
<proteinExistence type="predicted"/>